<dbReference type="Proteomes" id="UP001372526">
    <property type="component" value="Unassembled WGS sequence"/>
</dbReference>
<accession>A0ABU8FMA0</accession>
<dbReference type="RefSeq" id="WP_336474122.1">
    <property type="nucleotide sequence ID" value="NZ_JBAWSX010000018.1"/>
</dbReference>
<sequence length="145" mass="16651">MSLSKTEAEKLFKLGFKRPKYANEVYPQDVYEYQNSTWSVGGRIVPSSKLLCDEEVYRQGTWIPSMTDLITWLEENNCTFTLSYDGLSYKVEVSYINERNYKGKGMSAEMGLFKVITQILHEFGGAPVQKSYKVIDAEFIGKEDL</sequence>
<organism evidence="1 2">
    <name type="scientific">Bacillus bruguierae</name>
    <dbReference type="NCBI Taxonomy" id="3127667"/>
    <lineage>
        <taxon>Bacteria</taxon>
        <taxon>Bacillati</taxon>
        <taxon>Bacillota</taxon>
        <taxon>Bacilli</taxon>
        <taxon>Bacillales</taxon>
        <taxon>Bacillaceae</taxon>
        <taxon>Bacillus</taxon>
    </lineage>
</organism>
<gene>
    <name evidence="1" type="ORF">WAZ07_21795</name>
</gene>
<protein>
    <submittedName>
        <fullName evidence="1">Uncharacterized protein</fullName>
    </submittedName>
</protein>
<reference evidence="1 2" key="1">
    <citation type="submission" date="2024-01" db="EMBL/GenBank/DDBJ databases">
        <title>Seven novel Bacillus-like species.</title>
        <authorList>
            <person name="Liu G."/>
        </authorList>
    </citation>
    <scope>NUCLEOTIDE SEQUENCE [LARGE SCALE GENOMIC DNA]</scope>
    <source>
        <strain evidence="1 2">FJAT-51639</strain>
    </source>
</reference>
<name>A0ABU8FMA0_9BACI</name>
<dbReference type="EMBL" id="JBAWSX010000018">
    <property type="protein sequence ID" value="MEI4803820.1"/>
    <property type="molecule type" value="Genomic_DNA"/>
</dbReference>
<evidence type="ECO:0000313" key="2">
    <source>
        <dbReference type="Proteomes" id="UP001372526"/>
    </source>
</evidence>
<proteinExistence type="predicted"/>
<evidence type="ECO:0000313" key="1">
    <source>
        <dbReference type="EMBL" id="MEI4803820.1"/>
    </source>
</evidence>
<comment type="caution">
    <text evidence="1">The sequence shown here is derived from an EMBL/GenBank/DDBJ whole genome shotgun (WGS) entry which is preliminary data.</text>
</comment>
<keyword evidence="2" id="KW-1185">Reference proteome</keyword>